<proteinExistence type="predicted"/>
<dbReference type="Proteomes" id="UP001176517">
    <property type="component" value="Unassembled WGS sequence"/>
</dbReference>
<dbReference type="AlphaFoldDB" id="A0AAN6JZ30"/>
<dbReference type="EMBL" id="JAPDMZ010000043">
    <property type="protein sequence ID" value="KAK0554011.1"/>
    <property type="molecule type" value="Genomic_DNA"/>
</dbReference>
<accession>A0AAN6JZ30</accession>
<gene>
    <name evidence="2" type="ORF">OC846_002296</name>
</gene>
<keyword evidence="1" id="KW-0732">Signal</keyword>
<organism evidence="2 3">
    <name type="scientific">Tilletia horrida</name>
    <dbReference type="NCBI Taxonomy" id="155126"/>
    <lineage>
        <taxon>Eukaryota</taxon>
        <taxon>Fungi</taxon>
        <taxon>Dikarya</taxon>
        <taxon>Basidiomycota</taxon>
        <taxon>Ustilaginomycotina</taxon>
        <taxon>Exobasidiomycetes</taxon>
        <taxon>Tilletiales</taxon>
        <taxon>Tilletiaceae</taxon>
        <taxon>Tilletia</taxon>
    </lineage>
</organism>
<feature type="chain" id="PRO_5042872327" evidence="1">
    <location>
        <begin position="19"/>
        <end position="414"/>
    </location>
</feature>
<reference evidence="2" key="1">
    <citation type="journal article" date="2023" name="PhytoFront">
        <title>Draft Genome Resources of Seven Strains of Tilletia horrida, Causal Agent of Kernel Smut of Rice.</title>
        <authorList>
            <person name="Khanal S."/>
            <person name="Antony Babu S."/>
            <person name="Zhou X.G."/>
        </authorList>
    </citation>
    <scope>NUCLEOTIDE SEQUENCE</scope>
    <source>
        <strain evidence="2">TX6</strain>
    </source>
</reference>
<keyword evidence="3" id="KW-1185">Reference proteome</keyword>
<comment type="caution">
    <text evidence="2">The sequence shown here is derived from an EMBL/GenBank/DDBJ whole genome shotgun (WGS) entry which is preliminary data.</text>
</comment>
<name>A0AAN6JZ30_9BASI</name>
<protein>
    <submittedName>
        <fullName evidence="2">Uncharacterized protein</fullName>
    </submittedName>
</protein>
<evidence type="ECO:0000313" key="3">
    <source>
        <dbReference type="Proteomes" id="UP001176517"/>
    </source>
</evidence>
<evidence type="ECO:0000256" key="1">
    <source>
        <dbReference type="SAM" id="SignalP"/>
    </source>
</evidence>
<sequence>MMKFTLATALSLAGLAAAATDGPYSIGAATSGFEKGVLNTTLICNVTSTGLNLKNQQIGFGVAAILPNRVNTSQPFNVVAGTRLIVPASINNLAYGFGARTYAGQATKVIVNAKGSSPSSIDAAKTPITIPSAAVVSGGPTVLEVPGKGGVIKVGPFKGASTTSTSNIVFSFGEINAVIKTYNSTGGATFLVANVTCPAQARPASLAFVAAGGKGSTTTVTPSGGGAIATIPLNQTAGVTGLQYNCSFSNFGAGPVPISIGGYRTSNTAVKSGSTFSIAGGQGNIYLTKQLTDQITTRFSNAAKFSLTVTTLNFFASNASPSTKNVIPSGGLTSPILTLSPDAVVTLPSTAPTTTLPAISFTASGASGSTALLSLGDSAGTVTIYDSSNNEILDVAFTCPALAPATPLFPFDIQ</sequence>
<feature type="signal peptide" evidence="1">
    <location>
        <begin position="1"/>
        <end position="18"/>
    </location>
</feature>
<evidence type="ECO:0000313" key="2">
    <source>
        <dbReference type="EMBL" id="KAK0554011.1"/>
    </source>
</evidence>